<sequence length="98" mass="10601">MLPQAENVGAAEHNHPHKQVLGQGLGNSAGLIEAVTGNDLVGHEDGHKTQNDDTAPLHDFIDAAFDGRKHLHKKGSLSFIMNRIVNAIRINGNKLRPL</sequence>
<evidence type="ECO:0000256" key="1">
    <source>
        <dbReference type="SAM" id="MobiDB-lite"/>
    </source>
</evidence>
<comment type="caution">
    <text evidence="2">The sequence shown here is derived from an EMBL/GenBank/DDBJ whole genome shotgun (WGS) entry which is preliminary data.</text>
</comment>
<dbReference type="AlphaFoldDB" id="A0A644YXU9"/>
<dbReference type="EMBL" id="VSSQ01006637">
    <property type="protein sequence ID" value="MPM33366.1"/>
    <property type="molecule type" value="Genomic_DNA"/>
</dbReference>
<proteinExistence type="predicted"/>
<accession>A0A644YXU9</accession>
<gene>
    <name evidence="2" type="ORF">SDC9_79940</name>
</gene>
<feature type="region of interest" description="Disordered" evidence="1">
    <location>
        <begin position="36"/>
        <end position="55"/>
    </location>
</feature>
<name>A0A644YXU9_9ZZZZ</name>
<evidence type="ECO:0000313" key="2">
    <source>
        <dbReference type="EMBL" id="MPM33366.1"/>
    </source>
</evidence>
<feature type="region of interest" description="Disordered" evidence="1">
    <location>
        <begin position="1"/>
        <end position="25"/>
    </location>
</feature>
<protein>
    <submittedName>
        <fullName evidence="2">Uncharacterized protein</fullName>
    </submittedName>
</protein>
<reference evidence="2" key="1">
    <citation type="submission" date="2019-08" db="EMBL/GenBank/DDBJ databases">
        <authorList>
            <person name="Kucharzyk K."/>
            <person name="Murdoch R.W."/>
            <person name="Higgins S."/>
            <person name="Loffler F."/>
        </authorList>
    </citation>
    <scope>NUCLEOTIDE SEQUENCE</scope>
</reference>
<organism evidence="2">
    <name type="scientific">bioreactor metagenome</name>
    <dbReference type="NCBI Taxonomy" id="1076179"/>
    <lineage>
        <taxon>unclassified sequences</taxon>
        <taxon>metagenomes</taxon>
        <taxon>ecological metagenomes</taxon>
    </lineage>
</organism>
<feature type="compositionally biased region" description="Basic and acidic residues" evidence="1">
    <location>
        <begin position="41"/>
        <end position="55"/>
    </location>
</feature>